<reference evidence="2" key="1">
    <citation type="journal article" date="2011" name="Genome Res.">
        <title>Phylogeny-wide analysis of social amoeba genomes highlights ancient origins for complex intercellular communication.</title>
        <authorList>
            <person name="Heidel A.J."/>
            <person name="Lawal H.M."/>
            <person name="Felder M."/>
            <person name="Schilde C."/>
            <person name="Helps N.R."/>
            <person name="Tunggal B."/>
            <person name="Rivero F."/>
            <person name="John U."/>
            <person name="Schleicher M."/>
            <person name="Eichinger L."/>
            <person name="Platzer M."/>
            <person name="Noegel A.A."/>
            <person name="Schaap P."/>
            <person name="Gloeckner G."/>
        </authorList>
    </citation>
    <scope>NUCLEOTIDE SEQUENCE [LARGE SCALE GENOMIC DNA]</scope>
    <source>
        <strain evidence="2">SH3</strain>
    </source>
</reference>
<dbReference type="KEGG" id="dfa:DFA_00595"/>
<proteinExistence type="predicted"/>
<organism evidence="1 2">
    <name type="scientific">Cavenderia fasciculata</name>
    <name type="common">Slime mold</name>
    <name type="synonym">Dictyostelium fasciculatum</name>
    <dbReference type="NCBI Taxonomy" id="261658"/>
    <lineage>
        <taxon>Eukaryota</taxon>
        <taxon>Amoebozoa</taxon>
        <taxon>Evosea</taxon>
        <taxon>Eumycetozoa</taxon>
        <taxon>Dictyostelia</taxon>
        <taxon>Acytosteliales</taxon>
        <taxon>Cavenderiaceae</taxon>
        <taxon>Cavenderia</taxon>
    </lineage>
</organism>
<sequence length="648" mass="72543">MDTTATTTIINRFTSDLGKLKELGPGLDGLKNILEELVVSLVGLETTAVSGSGDSDLSLILDLVRTIDATKTEDYRLYVIGWVACSIILNNLLAPTTSVEAADLWRQRIAPLSSAFIKFSSCRGVNDLAFAFPNIDQQDLSNQVLSNVKQRRLLTLSKIIDDLKNGKNVLFALMALRSLVYTGLPEAEWDVVDQVVKSDAVSSILSIAKDSFDVLSLNSNKNASAADELAKLNLQLNQFRLTDQSSKEYVQLVCNESYRLLLNFTDSTVGFEYLVKESTLPIFYNVLSHYSDVELVQPVRSTFYIFEKIVETSLQWGHYVVTNLGLLKLIAGMGKDALRFSNEIVTIFTHLTGSTFESQPLEWSEIANHILPTLGQTLVADQSIARYIVNILRQLLPHPALDTAVLKQYALDQFVIDTLNRYDGTFTDDWYFLLDSCTQLISGILDVRIDPSTDILFTFESLSTVFIKLLTLLDNNQLIDTILFIFSILASIAPKRVIIASKLIQTIQDMVVSGRFQVDDTTNSSAGLLDVIDTKFSINDSSATRILWVLFQTVQSMTPDEMAEIVEQGFLTFFITLYPVVSTIETFMLYCDTLHTIISHDQDKFEREFKTELIDLKFLDLVPKPSSIDPGSTLQFHQRMVKNALVIL</sequence>
<evidence type="ECO:0000313" key="1">
    <source>
        <dbReference type="EMBL" id="EGG20732.1"/>
    </source>
</evidence>
<dbReference type="RefSeq" id="XP_004358582.1">
    <property type="nucleotide sequence ID" value="XM_004358525.1"/>
</dbReference>
<keyword evidence="2" id="KW-1185">Reference proteome</keyword>
<name>F4PSP0_CACFS</name>
<gene>
    <name evidence="1" type="ORF">DFA_00595</name>
</gene>
<accession>F4PSP0</accession>
<dbReference type="GeneID" id="14873854"/>
<dbReference type="Proteomes" id="UP000007797">
    <property type="component" value="Unassembled WGS sequence"/>
</dbReference>
<dbReference type="EMBL" id="GL883010">
    <property type="protein sequence ID" value="EGG20732.1"/>
    <property type="molecule type" value="Genomic_DNA"/>
</dbReference>
<protein>
    <submittedName>
        <fullName evidence="1">Uncharacterized protein</fullName>
    </submittedName>
</protein>
<dbReference type="AlphaFoldDB" id="F4PSP0"/>
<evidence type="ECO:0000313" key="2">
    <source>
        <dbReference type="Proteomes" id="UP000007797"/>
    </source>
</evidence>